<evidence type="ECO:0000313" key="4">
    <source>
        <dbReference type="EMBL" id="KMO73206.1"/>
    </source>
</evidence>
<dbReference type="Proteomes" id="UP000036176">
    <property type="component" value="Unassembled WGS sequence"/>
</dbReference>
<dbReference type="RefSeq" id="WP_048420265.1">
    <property type="nucleotide sequence ID" value="NZ_JYNX01000060.1"/>
</dbReference>
<accession>A0A0J6YK58</accession>
<dbReference type="AlphaFoldDB" id="A0A0J6YK58"/>
<keyword evidence="5" id="KW-1185">Reference proteome</keyword>
<evidence type="ECO:0000256" key="1">
    <source>
        <dbReference type="ARBA" id="ARBA00009013"/>
    </source>
</evidence>
<organism evidence="4 5">
    <name type="scientific">Mycolicibacterium chubuense</name>
    <name type="common">Mycobacterium chubuense</name>
    <dbReference type="NCBI Taxonomy" id="1800"/>
    <lineage>
        <taxon>Bacteria</taxon>
        <taxon>Bacillati</taxon>
        <taxon>Actinomycetota</taxon>
        <taxon>Actinomycetes</taxon>
        <taxon>Mycobacteriales</taxon>
        <taxon>Mycobacteriaceae</taxon>
        <taxon>Mycolicibacterium</taxon>
    </lineage>
</organism>
<dbReference type="InterPro" id="IPR003658">
    <property type="entry name" value="Anti-sigma_ant"/>
</dbReference>
<dbReference type="SUPFAM" id="SSF52091">
    <property type="entry name" value="SpoIIaa-like"/>
    <property type="match status" value="1"/>
</dbReference>
<feature type="domain" description="STAS" evidence="3">
    <location>
        <begin position="14"/>
        <end position="115"/>
    </location>
</feature>
<dbReference type="CDD" id="cd07043">
    <property type="entry name" value="STAS_anti-anti-sigma_factors"/>
    <property type="match status" value="1"/>
</dbReference>
<dbReference type="Gene3D" id="3.30.750.24">
    <property type="entry name" value="STAS domain"/>
    <property type="match status" value="1"/>
</dbReference>
<gene>
    <name evidence="4" type="primary">spoIIAA</name>
    <name evidence="4" type="ORF">MCHUDSM44219_04384</name>
</gene>
<reference evidence="4 5" key="1">
    <citation type="journal article" date="2015" name="Genome Biol. Evol.">
        <title>Characterization of Three Mycobacterium spp. with Potential Use in Bioremediation by Genome Sequencing and Comparative Genomics.</title>
        <authorList>
            <person name="Das S."/>
            <person name="Pettersson B.M."/>
            <person name="Behra P.R."/>
            <person name="Ramesh M."/>
            <person name="Dasgupta S."/>
            <person name="Bhattacharya A."/>
            <person name="Kirsebom L.A."/>
        </authorList>
    </citation>
    <scope>NUCLEOTIDE SEQUENCE [LARGE SCALE GENOMIC DNA]</scope>
    <source>
        <strain evidence="4 5">DSM 44219</strain>
    </source>
</reference>
<dbReference type="PATRIC" id="fig|1800.3.peg.4405"/>
<sequence length="115" mass="12275">MNLTLITHIAGTALTLRVGGDLDYQSTGELIAAVSEALAGPAVTDLHLDFTELTFCDSAGLSGLLLIHRRTSTAGVHLHLDNRPPQLQRILDITGVLEHLTSRPAREEPSESGIV</sequence>
<name>A0A0J6YK58_MYCCU</name>
<dbReference type="GO" id="GO:0043856">
    <property type="term" value="F:anti-sigma factor antagonist activity"/>
    <property type="evidence" value="ECO:0007669"/>
    <property type="project" value="InterPro"/>
</dbReference>
<dbReference type="PANTHER" id="PTHR33495">
    <property type="entry name" value="ANTI-SIGMA FACTOR ANTAGONIST TM_1081-RELATED-RELATED"/>
    <property type="match status" value="1"/>
</dbReference>
<dbReference type="OrthoDB" id="4249752at2"/>
<evidence type="ECO:0000256" key="2">
    <source>
        <dbReference type="RuleBase" id="RU003749"/>
    </source>
</evidence>
<dbReference type="NCBIfam" id="TIGR00377">
    <property type="entry name" value="ant_ant_sig"/>
    <property type="match status" value="1"/>
</dbReference>
<dbReference type="InterPro" id="IPR002645">
    <property type="entry name" value="STAS_dom"/>
</dbReference>
<proteinExistence type="inferred from homology"/>
<dbReference type="InterPro" id="IPR058548">
    <property type="entry name" value="MlaB-like_STAS"/>
</dbReference>
<dbReference type="PROSITE" id="PS50801">
    <property type="entry name" value="STAS"/>
    <property type="match status" value="1"/>
</dbReference>
<comment type="caution">
    <text evidence="4">The sequence shown here is derived from an EMBL/GenBank/DDBJ whole genome shotgun (WGS) entry which is preliminary data.</text>
</comment>
<dbReference type="EMBL" id="JYNX01000060">
    <property type="protein sequence ID" value="KMO73206.1"/>
    <property type="molecule type" value="Genomic_DNA"/>
</dbReference>
<protein>
    <recommendedName>
        <fullName evidence="2">Anti-sigma factor antagonist</fullName>
    </recommendedName>
</protein>
<evidence type="ECO:0000259" key="3">
    <source>
        <dbReference type="PROSITE" id="PS50801"/>
    </source>
</evidence>
<dbReference type="Pfam" id="PF13466">
    <property type="entry name" value="STAS_2"/>
    <property type="match status" value="1"/>
</dbReference>
<dbReference type="InterPro" id="IPR036513">
    <property type="entry name" value="STAS_dom_sf"/>
</dbReference>
<comment type="similarity">
    <text evidence="1 2">Belongs to the anti-sigma-factor antagonist family.</text>
</comment>
<dbReference type="PANTHER" id="PTHR33495:SF2">
    <property type="entry name" value="ANTI-SIGMA FACTOR ANTAGONIST TM_1081-RELATED"/>
    <property type="match status" value="1"/>
</dbReference>
<evidence type="ECO:0000313" key="5">
    <source>
        <dbReference type="Proteomes" id="UP000036176"/>
    </source>
</evidence>